<evidence type="ECO:0000313" key="3">
    <source>
        <dbReference type="Proteomes" id="UP000183015"/>
    </source>
</evidence>
<sequence length="185" mass="20387">MSIDADTYARLREIANQLPQIPGIGRVEIAHGEIVMMMSPVKRHELAVLKLARQLNDQLPDTHPGYIAHGGADLEDVGLGRLRRPDIMVFPEASLMDEDAAFHPSDVILVVEVVSKSNPENDYEEKVRDYAAMGIPLYLLVDPRVGTGIVHSGPKYASVERFAFGDTIKVGPWQLDTSVLLTYGP</sequence>
<keyword evidence="2" id="KW-0255">Endonuclease</keyword>
<organism evidence="2 3">
    <name type="scientific">Streptacidiphilus jiangxiensis</name>
    <dbReference type="NCBI Taxonomy" id="235985"/>
    <lineage>
        <taxon>Bacteria</taxon>
        <taxon>Bacillati</taxon>
        <taxon>Actinomycetota</taxon>
        <taxon>Actinomycetes</taxon>
        <taxon>Kitasatosporales</taxon>
        <taxon>Streptomycetaceae</taxon>
        <taxon>Streptacidiphilus</taxon>
    </lineage>
</organism>
<dbReference type="GO" id="GO:0004519">
    <property type="term" value="F:endonuclease activity"/>
    <property type="evidence" value="ECO:0007669"/>
    <property type="project" value="UniProtKB-KW"/>
</dbReference>
<name>A0A1H7MDB6_STRJI</name>
<dbReference type="Pfam" id="PF05685">
    <property type="entry name" value="Uma2"/>
    <property type="match status" value="1"/>
</dbReference>
<dbReference type="Proteomes" id="UP000183015">
    <property type="component" value="Unassembled WGS sequence"/>
</dbReference>
<dbReference type="InterPro" id="IPR008538">
    <property type="entry name" value="Uma2"/>
</dbReference>
<dbReference type="RefSeq" id="WP_042456477.1">
    <property type="nucleotide sequence ID" value="NZ_BBPN01000042.1"/>
</dbReference>
<keyword evidence="2" id="KW-0378">Hydrolase</keyword>
<dbReference type="OrthoDB" id="3423889at2"/>
<gene>
    <name evidence="2" type="ORF">SAMN05414137_105326</name>
</gene>
<feature type="domain" description="Putative restriction endonuclease" evidence="1">
    <location>
        <begin position="17"/>
        <end position="170"/>
    </location>
</feature>
<dbReference type="Gene3D" id="3.90.1570.10">
    <property type="entry name" value="tt1808, chain A"/>
    <property type="match status" value="1"/>
</dbReference>
<proteinExistence type="predicted"/>
<dbReference type="SUPFAM" id="SSF52980">
    <property type="entry name" value="Restriction endonuclease-like"/>
    <property type="match status" value="1"/>
</dbReference>
<keyword evidence="3" id="KW-1185">Reference proteome</keyword>
<dbReference type="AlphaFoldDB" id="A0A1H7MDB6"/>
<dbReference type="EMBL" id="FOAZ01000005">
    <property type="protein sequence ID" value="SEL09320.1"/>
    <property type="molecule type" value="Genomic_DNA"/>
</dbReference>
<keyword evidence="2" id="KW-0540">Nuclease</keyword>
<dbReference type="InterPro" id="IPR012296">
    <property type="entry name" value="Nuclease_put_TT1808"/>
</dbReference>
<dbReference type="eggNOG" id="COG4636">
    <property type="taxonomic scope" value="Bacteria"/>
</dbReference>
<dbReference type="CDD" id="cd06260">
    <property type="entry name" value="DUF820-like"/>
    <property type="match status" value="1"/>
</dbReference>
<accession>A0A1H7MDB6</accession>
<dbReference type="PANTHER" id="PTHR34107:SF4">
    <property type="entry name" value="SLL1222 PROTEIN"/>
    <property type="match status" value="1"/>
</dbReference>
<reference evidence="3" key="1">
    <citation type="submission" date="2016-10" db="EMBL/GenBank/DDBJ databases">
        <authorList>
            <person name="Varghese N."/>
        </authorList>
    </citation>
    <scope>NUCLEOTIDE SEQUENCE [LARGE SCALE GENOMIC DNA]</scope>
    <source>
        <strain evidence="3">DSM 45096 / BCRC 16803 / CGMCC 4.1857 / CIP 109030 / JCM 12277 / KCTC 19219 / NBRC 100920 / 33214</strain>
    </source>
</reference>
<dbReference type="InterPro" id="IPR011335">
    <property type="entry name" value="Restrct_endonuc-II-like"/>
</dbReference>
<evidence type="ECO:0000313" key="2">
    <source>
        <dbReference type="EMBL" id="SEL09320.1"/>
    </source>
</evidence>
<dbReference type="STRING" id="235985.SAMN05414137_105326"/>
<dbReference type="PANTHER" id="PTHR34107">
    <property type="entry name" value="SLL0198 PROTEIN-RELATED"/>
    <property type="match status" value="1"/>
</dbReference>
<evidence type="ECO:0000259" key="1">
    <source>
        <dbReference type="Pfam" id="PF05685"/>
    </source>
</evidence>
<protein>
    <submittedName>
        <fullName evidence="2">Putative restriction endonuclease</fullName>
    </submittedName>
</protein>